<protein>
    <submittedName>
        <fullName evidence="1">Uncharacterized protein</fullName>
    </submittedName>
</protein>
<gene>
    <name evidence="1" type="ORF">IWQ57_000357</name>
</gene>
<comment type="caution">
    <text evidence="1">The sequence shown here is derived from an EMBL/GenBank/DDBJ whole genome shotgun (WGS) entry which is preliminary data.</text>
</comment>
<dbReference type="Proteomes" id="UP001140234">
    <property type="component" value="Unassembled WGS sequence"/>
</dbReference>
<name>A0ACC1K884_9FUNG</name>
<reference evidence="1" key="1">
    <citation type="submission" date="2022-07" db="EMBL/GenBank/DDBJ databases">
        <title>Phylogenomic reconstructions and comparative analyses of Kickxellomycotina fungi.</title>
        <authorList>
            <person name="Reynolds N.K."/>
            <person name="Stajich J.E."/>
            <person name="Barry K."/>
            <person name="Grigoriev I.V."/>
            <person name="Crous P."/>
            <person name="Smith M.E."/>
        </authorList>
    </citation>
    <scope>NUCLEOTIDE SEQUENCE</scope>
    <source>
        <strain evidence="1">CBS 109366</strain>
    </source>
</reference>
<proteinExistence type="predicted"/>
<dbReference type="EMBL" id="JANBUJ010000010">
    <property type="protein sequence ID" value="KAJ2775567.1"/>
    <property type="molecule type" value="Genomic_DNA"/>
</dbReference>
<organism evidence="1 2">
    <name type="scientific">Coemansia nantahalensis</name>
    <dbReference type="NCBI Taxonomy" id="2789366"/>
    <lineage>
        <taxon>Eukaryota</taxon>
        <taxon>Fungi</taxon>
        <taxon>Fungi incertae sedis</taxon>
        <taxon>Zoopagomycota</taxon>
        <taxon>Kickxellomycotina</taxon>
        <taxon>Kickxellomycetes</taxon>
        <taxon>Kickxellales</taxon>
        <taxon>Kickxellaceae</taxon>
        <taxon>Coemansia</taxon>
    </lineage>
</organism>
<evidence type="ECO:0000313" key="1">
    <source>
        <dbReference type="EMBL" id="KAJ2775567.1"/>
    </source>
</evidence>
<accession>A0ACC1K884</accession>
<sequence>MFKKPFQTKPRAALRSTGCRQLAQEAQAAFPLGWAQIEGGAAAAETPMPDKLQTAKFTSHVGDRGEIIYSETGNPLWVKAELHGSGEATLVPTVYTQWRFPGLLPVVRTWASVVDKLVGGADLMTAGLLVPEGGMPDLKKGTVVAICCPGGRAALAIGILDLDTAGIRSTAGAKGKAVLVVHTFGDCLWEAGDKSSPPANDGSDKADDGGDGSNVDSGDDGDGGNVDGEDSVAEEPTAKEAPDASPAETDSLLMTTLKQVMATVLDAAHAPSLLPITSSVLYSGYMVPNAPAGASIDIKRSSYKKLGKFLKAAEKHGLLQLKDIRGESHIKSLNWAHKDLVDYKPYRVRRIAKSAAAGGGGGAAEAAAETGASGGDTISIAELLKPPQALAPLFDAVGVAPPSGYYTRQQARGVLEDYIRSRSLADPTRPRDVRIDHLVCDGLLTKSEAVKLTTFPRDKLHARLQESMTLYTRLSIPEKVPVTRPGPPPSVDVVCERRMGNKVVTRALGLEAYGIDPAEVAKELRTMCASSTAVDPVPGKKGAQAALVQGHHVAALTKLLARHGLPAELIRVTDKSGKAPKKQPQPPPK</sequence>
<keyword evidence="2" id="KW-1185">Reference proteome</keyword>
<evidence type="ECO:0000313" key="2">
    <source>
        <dbReference type="Proteomes" id="UP001140234"/>
    </source>
</evidence>